<dbReference type="Pfam" id="PF00383">
    <property type="entry name" value="dCMP_cyt_deam_1"/>
    <property type="match status" value="1"/>
</dbReference>
<evidence type="ECO:0000313" key="4">
    <source>
        <dbReference type="EMBL" id="NKY87183.1"/>
    </source>
</evidence>
<dbReference type="InterPro" id="IPR016192">
    <property type="entry name" value="APOBEC/CMP_deaminase_Zn-bd"/>
</dbReference>
<gene>
    <name evidence="4" type="ORF">HGA07_16275</name>
</gene>
<reference evidence="4 5" key="1">
    <citation type="submission" date="2020-04" db="EMBL/GenBank/DDBJ databases">
        <title>MicrobeNet Type strains.</title>
        <authorList>
            <person name="Nicholson A.C."/>
        </authorList>
    </citation>
    <scope>NUCLEOTIDE SEQUENCE [LARGE SCALE GENOMIC DNA]</scope>
    <source>
        <strain evidence="4 5">DSM 44445</strain>
    </source>
</reference>
<accession>A0A7X6LZ15</accession>
<comment type="caution">
    <text evidence="4">The sequence shown here is derived from an EMBL/GenBank/DDBJ whole genome shotgun (WGS) entry which is preliminary data.</text>
</comment>
<dbReference type="PROSITE" id="PS51747">
    <property type="entry name" value="CYT_DCMP_DEAMINASES_2"/>
    <property type="match status" value="1"/>
</dbReference>
<name>A0A7X6LZ15_9NOCA</name>
<dbReference type="PANTHER" id="PTHR11079">
    <property type="entry name" value="CYTOSINE DEAMINASE FAMILY MEMBER"/>
    <property type="match status" value="1"/>
</dbReference>
<dbReference type="Proteomes" id="UP000523447">
    <property type="component" value="Unassembled WGS sequence"/>
</dbReference>
<dbReference type="InterPro" id="IPR002125">
    <property type="entry name" value="CMP_dCMP_dom"/>
</dbReference>
<keyword evidence="1" id="KW-0479">Metal-binding</keyword>
<dbReference type="RefSeq" id="WP_051031471.1">
    <property type="nucleotide sequence ID" value="NZ_CAWPHS010000008.1"/>
</dbReference>
<protein>
    <submittedName>
        <fullName evidence="4">Nucleoside deaminase</fullName>
    </submittedName>
</protein>
<dbReference type="PANTHER" id="PTHR11079:SF162">
    <property type="entry name" value="RIBOFLAVIN BIOSYNTHESIS PROTEIN PYRD, CHLOROPLASTIC"/>
    <property type="match status" value="1"/>
</dbReference>
<evidence type="ECO:0000256" key="1">
    <source>
        <dbReference type="ARBA" id="ARBA00022723"/>
    </source>
</evidence>
<evidence type="ECO:0000256" key="2">
    <source>
        <dbReference type="ARBA" id="ARBA00022833"/>
    </source>
</evidence>
<proteinExistence type="predicted"/>
<dbReference type="AlphaFoldDB" id="A0A7X6LZ15"/>
<evidence type="ECO:0000259" key="3">
    <source>
        <dbReference type="PROSITE" id="PS51747"/>
    </source>
</evidence>
<dbReference type="Gene3D" id="3.40.140.10">
    <property type="entry name" value="Cytidine Deaminase, domain 2"/>
    <property type="match status" value="1"/>
</dbReference>
<evidence type="ECO:0000313" key="5">
    <source>
        <dbReference type="Proteomes" id="UP000523447"/>
    </source>
</evidence>
<keyword evidence="5" id="KW-1185">Reference proteome</keyword>
<organism evidence="4 5">
    <name type="scientific">Nocardia veterana</name>
    <dbReference type="NCBI Taxonomy" id="132249"/>
    <lineage>
        <taxon>Bacteria</taxon>
        <taxon>Bacillati</taxon>
        <taxon>Actinomycetota</taxon>
        <taxon>Actinomycetes</taxon>
        <taxon>Mycobacteriales</taxon>
        <taxon>Nocardiaceae</taxon>
        <taxon>Nocardia</taxon>
    </lineage>
</organism>
<dbReference type="EMBL" id="JAAXPE010000016">
    <property type="protein sequence ID" value="NKY87183.1"/>
    <property type="molecule type" value="Genomic_DNA"/>
</dbReference>
<sequence>MSRDTDLLRRAITLAEEAGARGNRPFGAVITTADGRVLATGRNEVAESGVITAHAELTAVTAAIEAGRAADLIGATVYASGEPCPMCSAAMVWAGIGRIVFAAAEPDFGEILREGPRFRLRCADVVGAADVSIEVSGPHLGEEALIPFRRRVGNLAAGQGPAGVRAE</sequence>
<dbReference type="GO" id="GO:0008270">
    <property type="term" value="F:zinc ion binding"/>
    <property type="evidence" value="ECO:0007669"/>
    <property type="project" value="InterPro"/>
</dbReference>
<dbReference type="PROSITE" id="PS00903">
    <property type="entry name" value="CYT_DCMP_DEAMINASES_1"/>
    <property type="match status" value="1"/>
</dbReference>
<feature type="domain" description="CMP/dCMP-type deaminase" evidence="3">
    <location>
        <begin position="2"/>
        <end position="119"/>
    </location>
</feature>
<dbReference type="GO" id="GO:0016787">
    <property type="term" value="F:hydrolase activity"/>
    <property type="evidence" value="ECO:0007669"/>
    <property type="project" value="InterPro"/>
</dbReference>
<dbReference type="CDD" id="cd01285">
    <property type="entry name" value="nucleoside_deaminase"/>
    <property type="match status" value="1"/>
</dbReference>
<dbReference type="SUPFAM" id="SSF53927">
    <property type="entry name" value="Cytidine deaminase-like"/>
    <property type="match status" value="1"/>
</dbReference>
<dbReference type="InterPro" id="IPR016193">
    <property type="entry name" value="Cytidine_deaminase-like"/>
</dbReference>
<keyword evidence="2" id="KW-0862">Zinc</keyword>